<dbReference type="AlphaFoldDB" id="A0A0F7FH36"/>
<keyword evidence="2" id="KW-1185">Reference proteome</keyword>
<gene>
    <name evidence="1" type="ORF">MA03_03370</name>
</gene>
<dbReference type="KEGG" id="thf:MA03_03370"/>
<dbReference type="OrthoDB" id="28627at2157"/>
<evidence type="ECO:0000313" key="1">
    <source>
        <dbReference type="EMBL" id="AKG38514.1"/>
    </source>
</evidence>
<dbReference type="EMBL" id="CP009961">
    <property type="protein sequence ID" value="AKG38514.1"/>
    <property type="molecule type" value="Genomic_DNA"/>
</dbReference>
<accession>A0A0F7FH36</accession>
<reference evidence="1 2" key="1">
    <citation type="journal article" date="2015" name="Stand. Genomic Sci.">
        <title>Complete genome sequence of and proposal of Thermofilum uzonense sp. nov. a novel hyperthermophilic crenarchaeon and emended description of the genus Thermofilum.</title>
        <authorList>
            <person name="Toshchakov S.V."/>
            <person name="Korzhenkov A.A."/>
            <person name="Samarov N.I."/>
            <person name="Mazunin I.O."/>
            <person name="Mozhey O.I."/>
            <person name="Shmyr I.S."/>
            <person name="Derbikova K.S."/>
            <person name="Taranov E.A."/>
            <person name="Dominova I.N."/>
            <person name="Bonch-Osmolovskaya E.A."/>
            <person name="Patrushev M.V."/>
            <person name="Podosokorskaya O.A."/>
            <person name="Kublanov I.V."/>
        </authorList>
    </citation>
    <scope>NUCLEOTIDE SEQUENCE [LARGE SCALE GENOMIC DNA]</scope>
    <source>
        <strain evidence="1 2">1807-2</strain>
    </source>
</reference>
<name>A0A0F7FH36_9CREN</name>
<proteinExistence type="predicted"/>
<dbReference type="HOGENOM" id="CLU_1607216_0_0_2"/>
<sequence length="175" mass="18901">MTGKIIGAVLAAAAILIAFTLHEVGILKLPLPTQANQANTTTPSDDQEIVIKISKGRGNTTFQLGTLIFDKPMKVRFKPVIVKADGKAVFSLSGIVELQGPRHYSIPMPCFYQMGDAQCVRIMMIIPGYDGPILIQPGDYQAKLSIGWESTGEATVTLKLVVVPEEEPEPVPETP</sequence>
<dbReference type="PATRIC" id="fig|1550241.5.peg.714"/>
<organism evidence="1 2">
    <name type="scientific">Infirmifilum uzonense</name>
    <dbReference type="NCBI Taxonomy" id="1550241"/>
    <lineage>
        <taxon>Archaea</taxon>
        <taxon>Thermoproteota</taxon>
        <taxon>Thermoprotei</taxon>
        <taxon>Thermofilales</taxon>
        <taxon>Thermofilaceae</taxon>
        <taxon>Infirmifilum</taxon>
    </lineage>
</organism>
<evidence type="ECO:0000313" key="2">
    <source>
        <dbReference type="Proteomes" id="UP000067434"/>
    </source>
</evidence>
<dbReference type="Proteomes" id="UP000067434">
    <property type="component" value="Chromosome"/>
</dbReference>
<protein>
    <submittedName>
        <fullName evidence="1">Uncharacterized protein</fullName>
    </submittedName>
</protein>
<dbReference type="RefSeq" id="WP_052883926.1">
    <property type="nucleotide sequence ID" value="NZ_CP009961.1"/>
</dbReference>
<dbReference type="GeneID" id="25401239"/>